<evidence type="ECO:0000256" key="15">
    <source>
        <dbReference type="ARBA" id="ARBA00023136"/>
    </source>
</evidence>
<dbReference type="Pfam" id="PF00004">
    <property type="entry name" value="AAA"/>
    <property type="match status" value="1"/>
</dbReference>
<evidence type="ECO:0000256" key="14">
    <source>
        <dbReference type="ARBA" id="ARBA00023128"/>
    </source>
</evidence>
<dbReference type="InterPro" id="IPR000642">
    <property type="entry name" value="Peptidase_M41"/>
</dbReference>
<dbReference type="Gene3D" id="3.40.50.300">
    <property type="entry name" value="P-loop containing nucleotide triphosphate hydrolases"/>
    <property type="match status" value="1"/>
</dbReference>
<protein>
    <recommendedName>
        <fullName evidence="17">ATP-dependent zinc metalloprotease YME1L1</fullName>
    </recommendedName>
    <alternativeName>
        <fullName evidence="18">ATP-dependent metalloprotease FtsH1</fullName>
    </alternativeName>
    <alternativeName>
        <fullName evidence="19">YME1-like protein 1</fullName>
    </alternativeName>
</protein>
<evidence type="ECO:0000256" key="6">
    <source>
        <dbReference type="ARBA" id="ARBA00022692"/>
    </source>
</evidence>
<dbReference type="GO" id="GO:0006515">
    <property type="term" value="P:protein quality control for misfolded or incompletely synthesized proteins"/>
    <property type="evidence" value="ECO:0007669"/>
    <property type="project" value="Ensembl"/>
</dbReference>
<dbReference type="GO" id="GO:0008283">
    <property type="term" value="P:cell population proliferation"/>
    <property type="evidence" value="ECO:0007669"/>
    <property type="project" value="Ensembl"/>
</dbReference>
<evidence type="ECO:0000256" key="2">
    <source>
        <dbReference type="ARBA" id="ARBA00004325"/>
    </source>
</evidence>
<gene>
    <name evidence="22" type="primary">YME1L1</name>
</gene>
<dbReference type="GO" id="GO:0005524">
    <property type="term" value="F:ATP binding"/>
    <property type="evidence" value="ECO:0007669"/>
    <property type="project" value="UniProtKB-KW"/>
</dbReference>
<dbReference type="GO" id="GO:0043066">
    <property type="term" value="P:negative regulation of apoptotic process"/>
    <property type="evidence" value="ECO:0007669"/>
    <property type="project" value="Ensembl"/>
</dbReference>
<evidence type="ECO:0000256" key="3">
    <source>
        <dbReference type="ARBA" id="ARBA00010044"/>
    </source>
</evidence>
<keyword evidence="10" id="KW-0862">Zinc</keyword>
<dbReference type="Pfam" id="PF01434">
    <property type="entry name" value="Peptidase_M41"/>
    <property type="match status" value="1"/>
</dbReference>
<evidence type="ECO:0000256" key="4">
    <source>
        <dbReference type="ARBA" id="ARBA00010550"/>
    </source>
</evidence>
<evidence type="ECO:0000256" key="7">
    <source>
        <dbReference type="ARBA" id="ARBA00022723"/>
    </source>
</evidence>
<dbReference type="GO" id="GO:0035694">
    <property type="term" value="P:mitochondrial protein catabolic process"/>
    <property type="evidence" value="ECO:0007669"/>
    <property type="project" value="Ensembl"/>
</dbReference>
<dbReference type="NCBIfam" id="TIGR01241">
    <property type="entry name" value="FtsH_fam"/>
    <property type="match status" value="1"/>
</dbReference>
<comment type="similarity">
    <text evidence="3">In the C-terminal section; belongs to the peptidase M41 family.</text>
</comment>
<keyword evidence="7" id="KW-0479">Metal-binding</keyword>
<keyword evidence="11" id="KW-0067">ATP-binding</keyword>
<comment type="similarity">
    <text evidence="4">In the N-terminal section; belongs to the AAA ATPase family.</text>
</comment>
<evidence type="ECO:0000256" key="18">
    <source>
        <dbReference type="ARBA" id="ARBA00078792"/>
    </source>
</evidence>
<feature type="region of interest" description="Disordered" evidence="20">
    <location>
        <begin position="34"/>
        <end position="54"/>
    </location>
</feature>
<comment type="subunit">
    <text evidence="16">Homohexamer; may also form heterohexamers. Exists in several complexes of 600-1100 kDa. Interacts with AFG1L.</text>
</comment>
<reference evidence="22" key="1">
    <citation type="submission" date="2025-08" db="UniProtKB">
        <authorList>
            <consortium name="Ensembl"/>
        </authorList>
    </citation>
    <scope>IDENTIFICATION</scope>
</reference>
<evidence type="ECO:0000256" key="19">
    <source>
        <dbReference type="ARBA" id="ARBA00078852"/>
    </source>
</evidence>
<keyword evidence="8" id="KW-0547">Nucleotide-binding</keyword>
<keyword evidence="13" id="KW-0482">Metalloprotease</keyword>
<reference evidence="22" key="2">
    <citation type="submission" date="2025-09" db="UniProtKB">
        <authorList>
            <consortium name="Ensembl"/>
        </authorList>
    </citation>
    <scope>IDENTIFICATION</scope>
</reference>
<accession>A0A8C3P7T0</accession>
<dbReference type="InterPro" id="IPR041569">
    <property type="entry name" value="AAA_lid_3"/>
</dbReference>
<evidence type="ECO:0000256" key="11">
    <source>
        <dbReference type="ARBA" id="ARBA00022840"/>
    </source>
</evidence>
<dbReference type="InterPro" id="IPR003960">
    <property type="entry name" value="ATPase_AAA_CS"/>
</dbReference>
<evidence type="ECO:0000313" key="22">
    <source>
        <dbReference type="Ensembl" id="ENSCPBP00000022115.1"/>
    </source>
</evidence>
<evidence type="ECO:0000256" key="12">
    <source>
        <dbReference type="ARBA" id="ARBA00022989"/>
    </source>
</evidence>
<dbReference type="OMA" id="KYDSDPM"/>
<evidence type="ECO:0000256" key="13">
    <source>
        <dbReference type="ARBA" id="ARBA00023049"/>
    </source>
</evidence>
<evidence type="ECO:0000256" key="10">
    <source>
        <dbReference type="ARBA" id="ARBA00022833"/>
    </source>
</evidence>
<dbReference type="KEGG" id="cpic:101935069"/>
<keyword evidence="15" id="KW-0472">Membrane</keyword>
<dbReference type="GO" id="GO:0005743">
    <property type="term" value="C:mitochondrial inner membrane"/>
    <property type="evidence" value="ECO:0007669"/>
    <property type="project" value="Ensembl"/>
</dbReference>
<dbReference type="GeneID" id="101935069"/>
<comment type="cofactor">
    <cofactor evidence="1">
        <name>Zn(2+)</name>
        <dbReference type="ChEBI" id="CHEBI:29105"/>
    </cofactor>
</comment>
<evidence type="ECO:0000256" key="16">
    <source>
        <dbReference type="ARBA" id="ARBA00062117"/>
    </source>
</evidence>
<dbReference type="GO" id="GO:0046872">
    <property type="term" value="F:metal ion binding"/>
    <property type="evidence" value="ECO:0007669"/>
    <property type="project" value="UniProtKB-KW"/>
</dbReference>
<dbReference type="InterPro" id="IPR037219">
    <property type="entry name" value="Peptidase_M41-like"/>
</dbReference>
<dbReference type="GeneTree" id="ENSGT00550000074836"/>
<dbReference type="GO" id="GO:0016887">
    <property type="term" value="F:ATP hydrolysis activity"/>
    <property type="evidence" value="ECO:0007669"/>
    <property type="project" value="InterPro"/>
</dbReference>
<dbReference type="Proteomes" id="UP000694380">
    <property type="component" value="Unplaced"/>
</dbReference>
<dbReference type="CDD" id="cd19501">
    <property type="entry name" value="RecA-like_FtsH"/>
    <property type="match status" value="1"/>
</dbReference>
<evidence type="ECO:0000256" key="1">
    <source>
        <dbReference type="ARBA" id="ARBA00001947"/>
    </source>
</evidence>
<dbReference type="GO" id="GO:0016604">
    <property type="term" value="C:nuclear body"/>
    <property type="evidence" value="ECO:0007669"/>
    <property type="project" value="Ensembl"/>
</dbReference>
<evidence type="ECO:0000256" key="5">
    <source>
        <dbReference type="ARBA" id="ARBA00022670"/>
    </source>
</evidence>
<evidence type="ECO:0000256" key="17">
    <source>
        <dbReference type="ARBA" id="ARBA00072035"/>
    </source>
</evidence>
<dbReference type="Gene3D" id="1.10.8.60">
    <property type="match status" value="1"/>
</dbReference>
<evidence type="ECO:0000256" key="8">
    <source>
        <dbReference type="ARBA" id="ARBA00022741"/>
    </source>
</evidence>
<dbReference type="FunFam" id="1.20.58.760:FF:000002">
    <property type="entry name" value="ATP-dependent zinc metalloprotease FtsH"/>
    <property type="match status" value="1"/>
</dbReference>
<dbReference type="GO" id="GO:2000035">
    <property type="term" value="P:regulation of stem cell division"/>
    <property type="evidence" value="ECO:0007669"/>
    <property type="project" value="Ensembl"/>
</dbReference>
<organism evidence="22 23">
    <name type="scientific">Chrysemys picta bellii</name>
    <name type="common">Western painted turtle</name>
    <name type="synonym">Emys bellii</name>
    <dbReference type="NCBI Taxonomy" id="8478"/>
    <lineage>
        <taxon>Eukaryota</taxon>
        <taxon>Metazoa</taxon>
        <taxon>Chordata</taxon>
        <taxon>Craniata</taxon>
        <taxon>Vertebrata</taxon>
        <taxon>Euteleostomi</taxon>
        <taxon>Archelosauria</taxon>
        <taxon>Testudinata</taxon>
        <taxon>Testudines</taxon>
        <taxon>Cryptodira</taxon>
        <taxon>Durocryptodira</taxon>
        <taxon>Testudinoidea</taxon>
        <taxon>Emydidae</taxon>
        <taxon>Chrysemys</taxon>
    </lineage>
</organism>
<dbReference type="GO" id="GO:0004222">
    <property type="term" value="F:metalloendopeptidase activity"/>
    <property type="evidence" value="ECO:0007669"/>
    <property type="project" value="InterPro"/>
</dbReference>
<dbReference type="OrthoDB" id="1413014at2759"/>
<evidence type="ECO:0000256" key="9">
    <source>
        <dbReference type="ARBA" id="ARBA00022801"/>
    </source>
</evidence>
<dbReference type="SUPFAM" id="SSF52540">
    <property type="entry name" value="P-loop containing nucleoside triphosphate hydrolases"/>
    <property type="match status" value="1"/>
</dbReference>
<dbReference type="FunFam" id="1.10.8.60:FF:000001">
    <property type="entry name" value="ATP-dependent zinc metalloprotease FtsH"/>
    <property type="match status" value="1"/>
</dbReference>
<dbReference type="Gene3D" id="1.20.58.760">
    <property type="entry name" value="Peptidase M41"/>
    <property type="match status" value="1"/>
</dbReference>
<proteinExistence type="inferred from homology"/>
<dbReference type="PANTHER" id="PTHR23076:SF97">
    <property type="entry name" value="ATP-DEPENDENT ZINC METALLOPROTEASE YME1L1"/>
    <property type="match status" value="1"/>
</dbReference>
<keyword evidence="6" id="KW-0812">Transmembrane</keyword>
<dbReference type="GO" id="GO:0034982">
    <property type="term" value="P:mitochondrial protein processing"/>
    <property type="evidence" value="ECO:0007669"/>
    <property type="project" value="Ensembl"/>
</dbReference>
<dbReference type="PANTHER" id="PTHR23076">
    <property type="entry name" value="METALLOPROTEASE M41 FTSH"/>
    <property type="match status" value="1"/>
</dbReference>
<dbReference type="GO" id="GO:0010636">
    <property type="term" value="P:positive regulation of mitochondrial fusion"/>
    <property type="evidence" value="ECO:0007669"/>
    <property type="project" value="Ensembl"/>
</dbReference>
<name>A0A8C3P7T0_CHRPI</name>
<dbReference type="GO" id="GO:0004176">
    <property type="term" value="F:ATP-dependent peptidase activity"/>
    <property type="evidence" value="ECO:0007669"/>
    <property type="project" value="Ensembl"/>
</dbReference>
<dbReference type="CTD" id="10730"/>
<dbReference type="InterPro" id="IPR003593">
    <property type="entry name" value="AAA+_ATPase"/>
</dbReference>
<comment type="subcellular location">
    <subcellularLocation>
        <location evidence="2">Mitochondrion membrane</location>
    </subcellularLocation>
</comment>
<dbReference type="SMART" id="SM00382">
    <property type="entry name" value="AAA"/>
    <property type="match status" value="1"/>
</dbReference>
<evidence type="ECO:0000259" key="21">
    <source>
        <dbReference type="SMART" id="SM00382"/>
    </source>
</evidence>
<dbReference type="InterPro" id="IPR027417">
    <property type="entry name" value="P-loop_NTPase"/>
</dbReference>
<dbReference type="PROSITE" id="PS00674">
    <property type="entry name" value="AAA"/>
    <property type="match status" value="1"/>
</dbReference>
<dbReference type="HAMAP" id="MF_01458">
    <property type="entry name" value="FtsH"/>
    <property type="match status" value="1"/>
</dbReference>
<keyword evidence="12" id="KW-1133">Transmembrane helix</keyword>
<dbReference type="FunFam" id="3.40.50.300:FF:000195">
    <property type="entry name" value="ATP-dependent zinc metalloprotease FTSH 11"/>
    <property type="match status" value="1"/>
</dbReference>
<dbReference type="GO" id="GO:0097150">
    <property type="term" value="P:neuronal stem cell population maintenance"/>
    <property type="evidence" value="ECO:0007669"/>
    <property type="project" value="Ensembl"/>
</dbReference>
<sequence length="723" mass="80442">MFSFSTTVQPQVTVPLSHLINAFHSPKTSATSVSTASIQSLQRDTAPEHDAQSSEPVLNLRDLGLSDLKVSQLDELVNRLLPGYCTENKISSQWNTSYISAQSFFENKHGFMDVFSTLRSSYLYRQHPRPLQSVCSDLQRWPVFIQSRGFKTLKSRARRLQSTSERFAETENVSPSFVKGLLLRDRGSDVESLDKLVKTKNVPEAHQDAFKTGFAEGFLKAQALTQRTNDSLRRTRLFLLVLLLLGIYGLSKTPFLSGKGSFSDTVRFRTTSGLDAAVDPIQMKNVTFEHVKGVEEAKQELQEVVEFLKNPQKFTVLGGKLPKGILLVGPPGTGKTLLARAVAGEADVPFYYASGSEFDEMFVGVGASRIRNLFREAKANAPCVIFIDELDSVGGKRIESPMHPYSRQTINQLLAEMDGFKPNEGVIIIGATNFPEALDNALIRPGRFDMQVTVPRPDVKGRTEILKWYLNKIKYDQSLDPEIIARGTVGFSGAELENLVNQAALKAAVDGKDMVTMKELEFSKDKILMGPERRSVEIDDKNKTITAYHESGHAIIAYYTKDAMPINKATIMPRGPTLGHVSLLPENDRWSETRSQLLAQMDVSMGGRVAEELIFGSDHITTGASSDFDNATKIAKLMVTRFGMSEKLGVMTYTDTGKLSPETQSAIEQEIRTLLKDSYERAKNILKTHAKEHKNLAEALLTYETLDAKEIQIVLEGKKLEVR</sequence>
<dbReference type="Pfam" id="PF17862">
    <property type="entry name" value="AAA_lid_3"/>
    <property type="match status" value="1"/>
</dbReference>
<evidence type="ECO:0000313" key="23">
    <source>
        <dbReference type="Proteomes" id="UP000694380"/>
    </source>
</evidence>
<dbReference type="InterPro" id="IPR005936">
    <property type="entry name" value="FtsH"/>
</dbReference>
<dbReference type="AlphaFoldDB" id="A0A8C3P7T0"/>
<keyword evidence="9" id="KW-0378">Hydrolase</keyword>
<feature type="compositionally biased region" description="Polar residues" evidence="20">
    <location>
        <begin position="34"/>
        <end position="43"/>
    </location>
</feature>
<dbReference type="GO" id="GO:0009267">
    <property type="term" value="P:cellular response to starvation"/>
    <property type="evidence" value="ECO:0007669"/>
    <property type="project" value="Ensembl"/>
</dbReference>
<dbReference type="GO" id="GO:0034214">
    <property type="term" value="P:protein hexamerization"/>
    <property type="evidence" value="ECO:0007669"/>
    <property type="project" value="Ensembl"/>
</dbReference>
<feature type="domain" description="AAA+ ATPase" evidence="21">
    <location>
        <begin position="321"/>
        <end position="458"/>
    </location>
</feature>
<evidence type="ECO:0000256" key="20">
    <source>
        <dbReference type="SAM" id="MobiDB-lite"/>
    </source>
</evidence>
<dbReference type="Ensembl" id="ENSCPBT00000026031.1">
    <property type="protein sequence ID" value="ENSCPBP00000022115.1"/>
    <property type="gene ID" value="ENSCPBG00000015835.1"/>
</dbReference>
<keyword evidence="14" id="KW-0496">Mitochondrion</keyword>
<keyword evidence="23" id="KW-1185">Reference proteome</keyword>
<dbReference type="SUPFAM" id="SSF140990">
    <property type="entry name" value="FtsH protease domain-like"/>
    <property type="match status" value="1"/>
</dbReference>
<keyword evidence="5" id="KW-0645">Protease</keyword>
<dbReference type="InterPro" id="IPR003959">
    <property type="entry name" value="ATPase_AAA_core"/>
</dbReference>